<proteinExistence type="predicted"/>
<evidence type="ECO:0000313" key="2">
    <source>
        <dbReference type="Proteomes" id="UP000509478"/>
    </source>
</evidence>
<evidence type="ECO:0008006" key="3">
    <source>
        <dbReference type="Google" id="ProtNLM"/>
    </source>
</evidence>
<sequence length="89" mass="10302">MLTDEEIKGRIIRKLYRRGNWGASHTSFENLKKGFTQRDAEKQGSKKVDKMGESLIKENLILSKPTGYGLEVSLNPKMIEKIQEYLEEE</sequence>
<dbReference type="AlphaFoldDB" id="A0A7D5M4Y2"/>
<dbReference type="Proteomes" id="UP000509478">
    <property type="component" value="Chromosome"/>
</dbReference>
<dbReference type="OrthoDB" id="11932at2157"/>
<dbReference type="RefSeq" id="WP_179371051.1">
    <property type="nucleotide sequence ID" value="NZ_CP026995.1"/>
</dbReference>
<reference evidence="1 2" key="1">
    <citation type="submission" date="2018-02" db="EMBL/GenBank/DDBJ databases">
        <title>Complete genome of Nitrosopumilus ureaphilus PS0.</title>
        <authorList>
            <person name="Qin W."/>
            <person name="Zheng Y."/>
            <person name="Stahl D.A."/>
        </authorList>
    </citation>
    <scope>NUCLEOTIDE SEQUENCE [LARGE SCALE GENOMIC DNA]</scope>
    <source>
        <strain evidence="1 2">PS0</strain>
    </source>
</reference>
<dbReference type="EMBL" id="CP026995">
    <property type="protein sequence ID" value="QLH07186.1"/>
    <property type="molecule type" value="Genomic_DNA"/>
</dbReference>
<accession>A0A7D5M4Y2</accession>
<name>A0A7D5M4Y2_9ARCH</name>
<dbReference type="GeneID" id="56068220"/>
<dbReference type="KEGG" id="nue:C5F50_08920"/>
<evidence type="ECO:0000313" key="1">
    <source>
        <dbReference type="EMBL" id="QLH07186.1"/>
    </source>
</evidence>
<gene>
    <name evidence="1" type="ORF">C5F50_08920</name>
</gene>
<organism evidence="1 2">
    <name type="scientific">Nitrosopumilus ureiphilus</name>
    <dbReference type="NCBI Taxonomy" id="1470067"/>
    <lineage>
        <taxon>Archaea</taxon>
        <taxon>Nitrososphaerota</taxon>
        <taxon>Nitrososphaeria</taxon>
        <taxon>Nitrosopumilales</taxon>
        <taxon>Nitrosopumilaceae</taxon>
        <taxon>Nitrosopumilus</taxon>
    </lineage>
</organism>
<keyword evidence="2" id="KW-1185">Reference proteome</keyword>
<protein>
    <recommendedName>
        <fullName evidence="3">Transcriptional regulator</fullName>
    </recommendedName>
</protein>